<keyword evidence="6 9" id="KW-1133">Transmembrane helix</keyword>
<feature type="transmembrane region" description="Helical" evidence="9">
    <location>
        <begin position="471"/>
        <end position="491"/>
    </location>
</feature>
<dbReference type="GO" id="GO:0006493">
    <property type="term" value="P:protein O-linked glycosylation"/>
    <property type="evidence" value="ECO:0007669"/>
    <property type="project" value="InterPro"/>
</dbReference>
<feature type="transmembrane region" description="Helical" evidence="9">
    <location>
        <begin position="385"/>
        <end position="408"/>
    </location>
</feature>
<feature type="transmembrane region" description="Helical" evidence="9">
    <location>
        <begin position="291"/>
        <end position="310"/>
    </location>
</feature>
<name>A0LKQ4_SYNFM</name>
<evidence type="ECO:0000313" key="11">
    <source>
        <dbReference type="EMBL" id="ABK18006.1"/>
    </source>
</evidence>
<evidence type="ECO:0000256" key="8">
    <source>
        <dbReference type="SAM" id="MobiDB-lite"/>
    </source>
</evidence>
<evidence type="ECO:0000256" key="4">
    <source>
        <dbReference type="ARBA" id="ARBA00022679"/>
    </source>
</evidence>
<dbReference type="STRING" id="335543.Sfum_2325"/>
<dbReference type="GO" id="GO:0000030">
    <property type="term" value="F:mannosyltransferase activity"/>
    <property type="evidence" value="ECO:0007669"/>
    <property type="project" value="InterPro"/>
</dbReference>
<dbReference type="FunCoup" id="A0LKQ4">
    <property type="interactions" value="128"/>
</dbReference>
<dbReference type="RefSeq" id="WP_011699175.1">
    <property type="nucleotide sequence ID" value="NC_008554.1"/>
</dbReference>
<evidence type="ECO:0000313" key="12">
    <source>
        <dbReference type="Proteomes" id="UP000001784"/>
    </source>
</evidence>
<feature type="transmembrane region" description="Helical" evidence="9">
    <location>
        <begin position="355"/>
        <end position="373"/>
    </location>
</feature>
<protein>
    <submittedName>
        <fullName evidence="11">Glycosyl transferase, family 39</fullName>
    </submittedName>
</protein>
<keyword evidence="7 9" id="KW-0472">Membrane</keyword>
<evidence type="ECO:0000256" key="6">
    <source>
        <dbReference type="ARBA" id="ARBA00022989"/>
    </source>
</evidence>
<sequence>MMNVERIDSSPSKTDASGAAPVEGDSPRPAGKTGFFRFFRHPVLWIVLAVAPFYLFDLSTPAFNDGECMYAEIAREMRLTGDWITPHLNGKRHFDKPPLLYWLIGLGQNVLGETEYAARMWAALATLGGALVVGAIGRSLYGARAAWLSTLVFITSLGPHLFGKLAMPDLPLVFCITLAILGYVRGFLIESPASGRWSLLMFVGFGLATLSKGLVGLGLSSAVIGLHAILSGRLRSFLTLRFASGIPVTAAIAVPWYVAAARANPDFLGYFFIREHLMRFTGERFPPDECVALPVFLVLTFVWTFPWLSLVPQALWRAVRRLKAGPFLKGVDLLPLVWIGVVVLLFSASKSRLEYYAMPAIPAFALLLGRLWDDLLEPGPASRRTLATALGVMAGVMVLAAFAAFAVFGPWQEVVFRFYATSWPTSGWIEGPEQAALLDRLRIPSIASMAGLAVFTVAALVAALKSRPKVALGITAVMTAPLFLMIHWGFLVVEPFHSSARTAEIVTRAASPEDVVVFQEPYEYMWTSGITYYAKRYVHILKDPRFEGVASRLREPPDRFLDGAGLQRLWASGKKVVFVGETTRGDLADFLNQAGPVTVVGRSAIHYVLSNGK</sequence>
<dbReference type="Proteomes" id="UP000001784">
    <property type="component" value="Chromosome"/>
</dbReference>
<dbReference type="PANTHER" id="PTHR33908">
    <property type="entry name" value="MANNOSYLTRANSFERASE YKCB-RELATED"/>
    <property type="match status" value="1"/>
</dbReference>
<keyword evidence="3" id="KW-0328">Glycosyltransferase</keyword>
<feature type="region of interest" description="Disordered" evidence="8">
    <location>
        <begin position="1"/>
        <end position="26"/>
    </location>
</feature>
<dbReference type="KEGG" id="sfu:Sfum_2325"/>
<keyword evidence="2" id="KW-1003">Cell membrane</keyword>
<evidence type="ECO:0000256" key="1">
    <source>
        <dbReference type="ARBA" id="ARBA00004651"/>
    </source>
</evidence>
<evidence type="ECO:0000256" key="9">
    <source>
        <dbReference type="SAM" id="Phobius"/>
    </source>
</evidence>
<dbReference type="GO" id="GO:0010041">
    <property type="term" value="P:response to iron(III) ion"/>
    <property type="evidence" value="ECO:0007669"/>
    <property type="project" value="TreeGrafter"/>
</dbReference>
<reference evidence="11 12" key="1">
    <citation type="submission" date="2006-10" db="EMBL/GenBank/DDBJ databases">
        <title>Complete sequence of Syntrophobacter fumaroxidans MPOB.</title>
        <authorList>
            <consortium name="US DOE Joint Genome Institute"/>
            <person name="Copeland A."/>
            <person name="Lucas S."/>
            <person name="Lapidus A."/>
            <person name="Barry K."/>
            <person name="Detter J.C."/>
            <person name="Glavina del Rio T."/>
            <person name="Hammon N."/>
            <person name="Israni S."/>
            <person name="Pitluck S."/>
            <person name="Goltsman E.G."/>
            <person name="Martinez M."/>
            <person name="Schmutz J."/>
            <person name="Larimer F."/>
            <person name="Land M."/>
            <person name="Hauser L."/>
            <person name="Kyrpides N."/>
            <person name="Kim E."/>
            <person name="Boone D.R."/>
            <person name="Brockman F."/>
            <person name="Culley D."/>
            <person name="Ferry J."/>
            <person name="Gunsalus R."/>
            <person name="McInerney M.J."/>
            <person name="Morrison M."/>
            <person name="Plugge C."/>
            <person name="Rohlin L."/>
            <person name="Scholten J."/>
            <person name="Sieber J."/>
            <person name="Stams A.J.M."/>
            <person name="Worm P."/>
            <person name="Henstra A.M."/>
            <person name="Richardson P."/>
        </authorList>
    </citation>
    <scope>NUCLEOTIDE SEQUENCE [LARGE SCALE GENOMIC DNA]</scope>
    <source>
        <strain evidence="12">DSM 10017 / MPOB</strain>
    </source>
</reference>
<dbReference type="eggNOG" id="COG1807">
    <property type="taxonomic scope" value="Bacteria"/>
</dbReference>
<evidence type="ECO:0000259" key="10">
    <source>
        <dbReference type="Pfam" id="PF02366"/>
    </source>
</evidence>
<dbReference type="InParanoid" id="A0LKQ4"/>
<organism evidence="11 12">
    <name type="scientific">Syntrophobacter fumaroxidans (strain DSM 10017 / MPOB)</name>
    <dbReference type="NCBI Taxonomy" id="335543"/>
    <lineage>
        <taxon>Bacteria</taxon>
        <taxon>Pseudomonadati</taxon>
        <taxon>Thermodesulfobacteriota</taxon>
        <taxon>Syntrophobacteria</taxon>
        <taxon>Syntrophobacterales</taxon>
        <taxon>Syntrophobacteraceae</taxon>
        <taxon>Syntrophobacter</taxon>
    </lineage>
</organism>
<evidence type="ECO:0000256" key="5">
    <source>
        <dbReference type="ARBA" id="ARBA00022692"/>
    </source>
</evidence>
<dbReference type="CAZy" id="GT83">
    <property type="family name" value="Glycosyltransferase Family 83"/>
</dbReference>
<evidence type="ECO:0000256" key="2">
    <source>
        <dbReference type="ARBA" id="ARBA00022475"/>
    </source>
</evidence>
<dbReference type="Pfam" id="PF02366">
    <property type="entry name" value="PMT"/>
    <property type="match status" value="1"/>
</dbReference>
<accession>A0LKQ4</accession>
<keyword evidence="4 11" id="KW-0808">Transferase</keyword>
<proteinExistence type="predicted"/>
<feature type="transmembrane region" description="Helical" evidence="9">
    <location>
        <begin position="446"/>
        <end position="464"/>
    </location>
</feature>
<dbReference type="EMBL" id="CP000478">
    <property type="protein sequence ID" value="ABK18006.1"/>
    <property type="molecule type" value="Genomic_DNA"/>
</dbReference>
<keyword evidence="12" id="KW-1185">Reference proteome</keyword>
<dbReference type="InterPro" id="IPR003342">
    <property type="entry name" value="ArnT-like_N"/>
</dbReference>
<comment type="subcellular location">
    <subcellularLocation>
        <location evidence="1">Cell membrane</location>
        <topology evidence="1">Multi-pass membrane protein</topology>
    </subcellularLocation>
</comment>
<dbReference type="PANTHER" id="PTHR33908:SF3">
    <property type="entry name" value="UNDECAPRENYL PHOSPHATE-ALPHA-4-AMINO-4-DEOXY-L-ARABINOSE ARABINOSYL TRANSFERASE"/>
    <property type="match status" value="1"/>
</dbReference>
<dbReference type="OrthoDB" id="9815691at2"/>
<dbReference type="GO" id="GO:0016763">
    <property type="term" value="F:pentosyltransferase activity"/>
    <property type="evidence" value="ECO:0007669"/>
    <property type="project" value="TreeGrafter"/>
</dbReference>
<feature type="transmembrane region" description="Helical" evidence="9">
    <location>
        <begin position="38"/>
        <end position="56"/>
    </location>
</feature>
<dbReference type="GO" id="GO:0005886">
    <property type="term" value="C:plasma membrane"/>
    <property type="evidence" value="ECO:0007669"/>
    <property type="project" value="UniProtKB-SubCell"/>
</dbReference>
<dbReference type="InterPro" id="IPR050297">
    <property type="entry name" value="LipidA_mod_glycosyltrf_83"/>
</dbReference>
<evidence type="ECO:0000256" key="3">
    <source>
        <dbReference type="ARBA" id="ARBA00022676"/>
    </source>
</evidence>
<evidence type="ECO:0000256" key="7">
    <source>
        <dbReference type="ARBA" id="ARBA00023136"/>
    </source>
</evidence>
<gene>
    <name evidence="11" type="ordered locus">Sfum_2325</name>
</gene>
<keyword evidence="5 9" id="KW-0812">Transmembrane</keyword>
<dbReference type="GO" id="GO:0009103">
    <property type="term" value="P:lipopolysaccharide biosynthetic process"/>
    <property type="evidence" value="ECO:0007669"/>
    <property type="project" value="UniProtKB-ARBA"/>
</dbReference>
<dbReference type="AlphaFoldDB" id="A0LKQ4"/>
<feature type="transmembrane region" description="Helical" evidence="9">
    <location>
        <begin position="331"/>
        <end position="349"/>
    </location>
</feature>
<feature type="domain" description="ArnT-like N-terminal" evidence="10">
    <location>
        <begin position="67"/>
        <end position="270"/>
    </location>
</feature>
<feature type="transmembrane region" description="Helical" evidence="9">
    <location>
        <begin position="121"/>
        <end position="140"/>
    </location>
</feature>
<dbReference type="HOGENOM" id="CLU_019200_0_0_7"/>
<feature type="transmembrane region" description="Helical" evidence="9">
    <location>
        <begin position="170"/>
        <end position="188"/>
    </location>
</feature>
<feature type="transmembrane region" description="Helical" evidence="9">
    <location>
        <begin position="238"/>
        <end position="258"/>
    </location>
</feature>
<feature type="transmembrane region" description="Helical" evidence="9">
    <location>
        <begin position="200"/>
        <end position="226"/>
    </location>
</feature>